<dbReference type="AlphaFoldDB" id="A0ABD0RCZ7"/>
<feature type="region of interest" description="Disordered" evidence="1">
    <location>
        <begin position="1"/>
        <end position="36"/>
    </location>
</feature>
<feature type="non-terminal residue" evidence="2">
    <location>
        <position position="1"/>
    </location>
</feature>
<evidence type="ECO:0000256" key="1">
    <source>
        <dbReference type="SAM" id="MobiDB-lite"/>
    </source>
</evidence>
<evidence type="ECO:0000313" key="3">
    <source>
        <dbReference type="Proteomes" id="UP001529510"/>
    </source>
</evidence>
<dbReference type="EMBL" id="JAMKFB020000004">
    <property type="protein sequence ID" value="KAL0196221.1"/>
    <property type="molecule type" value="Genomic_DNA"/>
</dbReference>
<accession>A0ABD0RCZ7</accession>
<sequence>KLKIFRLGGESRNPANEQTGHQQHEESSSQPDVSYHVKGPVNAVYSEILLSRICVNRANNGTNRQ</sequence>
<keyword evidence="3" id="KW-1185">Reference proteome</keyword>
<protein>
    <submittedName>
        <fullName evidence="2">Uncharacterized protein</fullName>
    </submittedName>
</protein>
<organism evidence="2 3">
    <name type="scientific">Cirrhinus mrigala</name>
    <name type="common">Mrigala</name>
    <dbReference type="NCBI Taxonomy" id="683832"/>
    <lineage>
        <taxon>Eukaryota</taxon>
        <taxon>Metazoa</taxon>
        <taxon>Chordata</taxon>
        <taxon>Craniata</taxon>
        <taxon>Vertebrata</taxon>
        <taxon>Euteleostomi</taxon>
        <taxon>Actinopterygii</taxon>
        <taxon>Neopterygii</taxon>
        <taxon>Teleostei</taxon>
        <taxon>Ostariophysi</taxon>
        <taxon>Cypriniformes</taxon>
        <taxon>Cyprinidae</taxon>
        <taxon>Labeoninae</taxon>
        <taxon>Labeonini</taxon>
        <taxon>Cirrhinus</taxon>
    </lineage>
</organism>
<reference evidence="2 3" key="1">
    <citation type="submission" date="2024-05" db="EMBL/GenBank/DDBJ databases">
        <title>Genome sequencing and assembly of Indian major carp, Cirrhinus mrigala (Hamilton, 1822).</title>
        <authorList>
            <person name="Mohindra V."/>
            <person name="Chowdhury L.M."/>
            <person name="Lal K."/>
            <person name="Jena J.K."/>
        </authorList>
    </citation>
    <scope>NUCLEOTIDE SEQUENCE [LARGE SCALE GENOMIC DNA]</scope>
    <source>
        <strain evidence="2">CM1030</strain>
        <tissue evidence="2">Blood</tissue>
    </source>
</reference>
<evidence type="ECO:0000313" key="2">
    <source>
        <dbReference type="EMBL" id="KAL0196221.1"/>
    </source>
</evidence>
<gene>
    <name evidence="2" type="ORF">M9458_009793</name>
</gene>
<name>A0ABD0RCZ7_CIRMR</name>
<comment type="caution">
    <text evidence="2">The sequence shown here is derived from an EMBL/GenBank/DDBJ whole genome shotgun (WGS) entry which is preliminary data.</text>
</comment>
<proteinExistence type="predicted"/>
<dbReference type="Proteomes" id="UP001529510">
    <property type="component" value="Unassembled WGS sequence"/>
</dbReference>
<feature type="non-terminal residue" evidence="2">
    <location>
        <position position="65"/>
    </location>
</feature>